<dbReference type="Gene3D" id="3.40.630.30">
    <property type="match status" value="1"/>
</dbReference>
<dbReference type="CDD" id="cd04301">
    <property type="entry name" value="NAT_SF"/>
    <property type="match status" value="1"/>
</dbReference>
<dbReference type="InterPro" id="IPR051016">
    <property type="entry name" value="Diverse_Substrate_AcTransf"/>
</dbReference>
<reference evidence="5 6" key="1">
    <citation type="submission" date="2019-04" db="EMBL/GenBank/DDBJ databases">
        <title>Microbes associate with the intestines of laboratory mice.</title>
        <authorList>
            <person name="Navarre W."/>
            <person name="Wong E."/>
            <person name="Huang K."/>
            <person name="Tropini C."/>
            <person name="Ng K."/>
            <person name="Yu B."/>
        </authorList>
    </citation>
    <scope>NUCLEOTIDE SEQUENCE [LARGE SCALE GENOMIC DNA]</scope>
    <source>
        <strain evidence="5 6">NM50_B9-20</strain>
    </source>
</reference>
<keyword evidence="2 5" id="KW-0808">Transferase</keyword>
<protein>
    <submittedName>
        <fullName evidence="5">GNAT family N-acetyltransferase</fullName>
    </submittedName>
</protein>
<keyword evidence="3" id="KW-0012">Acyltransferase</keyword>
<comment type="similarity">
    <text evidence="1">Belongs to the acetyltransferase family.</text>
</comment>
<dbReference type="Proteomes" id="UP000306888">
    <property type="component" value="Unassembled WGS sequence"/>
</dbReference>
<evidence type="ECO:0000256" key="2">
    <source>
        <dbReference type="ARBA" id="ARBA00022679"/>
    </source>
</evidence>
<dbReference type="PROSITE" id="PS51186">
    <property type="entry name" value="GNAT"/>
    <property type="match status" value="1"/>
</dbReference>
<dbReference type="InterPro" id="IPR016181">
    <property type="entry name" value="Acyl_CoA_acyltransferase"/>
</dbReference>
<feature type="domain" description="N-acetyltransferase" evidence="4">
    <location>
        <begin position="12"/>
        <end position="167"/>
    </location>
</feature>
<dbReference type="SUPFAM" id="SSF55729">
    <property type="entry name" value="Acyl-CoA N-acyltransferases (Nat)"/>
    <property type="match status" value="1"/>
</dbReference>
<evidence type="ECO:0000313" key="6">
    <source>
        <dbReference type="Proteomes" id="UP000306888"/>
    </source>
</evidence>
<dbReference type="PANTHER" id="PTHR10545:SF29">
    <property type="entry name" value="GH14572P-RELATED"/>
    <property type="match status" value="1"/>
</dbReference>
<evidence type="ECO:0000259" key="4">
    <source>
        <dbReference type="PROSITE" id="PS51186"/>
    </source>
</evidence>
<dbReference type="FunFam" id="3.40.630.30:FF:000064">
    <property type="entry name" value="GNAT family acetyltransferase"/>
    <property type="match status" value="1"/>
</dbReference>
<dbReference type="GO" id="GO:0008080">
    <property type="term" value="F:N-acetyltransferase activity"/>
    <property type="evidence" value="ECO:0007669"/>
    <property type="project" value="TreeGrafter"/>
</dbReference>
<dbReference type="EMBL" id="SRYR01000002">
    <property type="protein sequence ID" value="TGY42671.1"/>
    <property type="molecule type" value="Genomic_DNA"/>
</dbReference>
<dbReference type="AlphaFoldDB" id="A0A4S2DNU2"/>
<keyword evidence="6" id="KW-1185">Reference proteome</keyword>
<sequence length="168" mass="19906">MMRYYDTNIENVKLRETKEEDAALIFSFIKELAEYEKMTNDVIATEETIRESVFNNNRAEAVIIELDEKPIGFALYFYNFSTFIGRSGLYLEDLFIRKEYRGRGIGREVFKFLAKRALEQGCKRMEWACLDWNEPSIKFYKSLGAIPMDEWTVYRLTEDKIEQLAINN</sequence>
<dbReference type="Pfam" id="PF00583">
    <property type="entry name" value="Acetyltransf_1"/>
    <property type="match status" value="1"/>
</dbReference>
<comment type="caution">
    <text evidence="5">The sequence shown here is derived from an EMBL/GenBank/DDBJ whole genome shotgun (WGS) entry which is preliminary data.</text>
</comment>
<dbReference type="OrthoDB" id="9792929at2"/>
<accession>A0A4S2DNU2</accession>
<dbReference type="InterPro" id="IPR000182">
    <property type="entry name" value="GNAT_dom"/>
</dbReference>
<gene>
    <name evidence="5" type="ORF">E5347_07625</name>
</gene>
<organism evidence="5 6">
    <name type="scientific">Clostridium sartagoforme</name>
    <dbReference type="NCBI Taxonomy" id="84031"/>
    <lineage>
        <taxon>Bacteria</taxon>
        <taxon>Bacillati</taxon>
        <taxon>Bacillota</taxon>
        <taxon>Clostridia</taxon>
        <taxon>Eubacteriales</taxon>
        <taxon>Clostridiaceae</taxon>
        <taxon>Clostridium</taxon>
    </lineage>
</organism>
<proteinExistence type="inferred from homology"/>
<evidence type="ECO:0000313" key="5">
    <source>
        <dbReference type="EMBL" id="TGY42671.1"/>
    </source>
</evidence>
<evidence type="ECO:0000256" key="3">
    <source>
        <dbReference type="ARBA" id="ARBA00023315"/>
    </source>
</evidence>
<name>A0A4S2DNU2_9CLOT</name>
<evidence type="ECO:0000256" key="1">
    <source>
        <dbReference type="ARBA" id="ARBA00008694"/>
    </source>
</evidence>
<dbReference type="PANTHER" id="PTHR10545">
    <property type="entry name" value="DIAMINE N-ACETYLTRANSFERASE"/>
    <property type="match status" value="1"/>
</dbReference>